<dbReference type="RefSeq" id="WP_279649952.1">
    <property type="nucleotide sequence ID" value="NZ_CP122539.1"/>
</dbReference>
<name>A0ABY8KZ02_9FLAO</name>
<accession>A0ABY8KZ02</accession>
<dbReference type="Proteomes" id="UP001232001">
    <property type="component" value="Chromosome"/>
</dbReference>
<dbReference type="Gene3D" id="2.60.120.1130">
    <property type="match status" value="1"/>
</dbReference>
<proteinExistence type="predicted"/>
<protein>
    <submittedName>
        <fullName evidence="2">DUF3857 domain-containing protein</fullName>
    </submittedName>
</protein>
<reference evidence="2 3" key="1">
    <citation type="submission" date="2023-04" db="EMBL/GenBank/DDBJ databases">
        <title>Tenacibaculum tangerinum sp. nov., isolated from sea tidal flat of South Korea.</title>
        <authorList>
            <person name="Lee S.H."/>
            <person name="Kim J.-J."/>
        </authorList>
    </citation>
    <scope>NUCLEOTIDE SEQUENCE [LARGE SCALE GENOMIC DNA]</scope>
    <source>
        <strain evidence="2 3">GRR-S3-23</strain>
    </source>
</reference>
<dbReference type="Gene3D" id="2.60.40.3140">
    <property type="match status" value="1"/>
</dbReference>
<keyword evidence="3" id="KW-1185">Reference proteome</keyword>
<dbReference type="EMBL" id="CP122539">
    <property type="protein sequence ID" value="WGH74071.1"/>
    <property type="molecule type" value="Genomic_DNA"/>
</dbReference>
<dbReference type="InterPro" id="IPR038765">
    <property type="entry name" value="Papain-like_cys_pep_sf"/>
</dbReference>
<gene>
    <name evidence="2" type="ORF">P8625_08040</name>
</gene>
<evidence type="ECO:0000313" key="2">
    <source>
        <dbReference type="EMBL" id="WGH74071.1"/>
    </source>
</evidence>
<dbReference type="InterPro" id="IPR024618">
    <property type="entry name" value="DUF3857"/>
</dbReference>
<sequence>MKNTHYTIFFIVFILCNSIFSQENEQLSSLFLSKELKENANAVIRLNEIIIDIDDVDKLVVKEKRIVTVLNKLGRTHVDAYKHYDDDTKITKLSAVIYDALGEKVKKYSKNDFQDVSAVDGGTLYSDSRVKFLEHTPTSYPYTVVFESEYKNSSTGFIPKWFPIENYYLAVEKSIYFVNNPQNIPFRKREKNFEGFSIKNTSTDTTLHYTLTNQKAIKREYYTVNFEDFVPNATISLNSFSLKGVKGNSKNWEEFGKWMYNRLIKDRNELPPATVAKVKNLVKDIDNPVEKAKIIYNYVQEKTRYISVQVGIGGWEPIVANKVDQVGYGDCKGLTNYTKALLDAVGIESYHTLVYAENKKNIDKDFSSLQGNHMILNIPNNGEDIWLECTSQTMPFGFLGRFTDDRDVLVITPEGGIVKRTPAYVNEDNLQTIKATIQLLSTGNITASLERKSYGIQYDDKYNVENFTPKELDDYYKTTVWDYVNNLEVKNINHVNDKDKIEFKESIDIEIEKFATVRDSSYLFKLNVFNRYTDIPKKYRNRQRPLEIERGFTHKDEFIFTIPKGYSLTNLPENKNITNKFGTYKLTFEQVNPTTLKYQREFSLKEGNHSKEDYKTYRKFIKTVAKYDNLRTEIIKQ</sequence>
<evidence type="ECO:0000259" key="1">
    <source>
        <dbReference type="Pfam" id="PF12969"/>
    </source>
</evidence>
<feature type="domain" description="DUF3857" evidence="1">
    <location>
        <begin position="61"/>
        <end position="217"/>
    </location>
</feature>
<evidence type="ECO:0000313" key="3">
    <source>
        <dbReference type="Proteomes" id="UP001232001"/>
    </source>
</evidence>
<dbReference type="SUPFAM" id="SSF54001">
    <property type="entry name" value="Cysteine proteinases"/>
    <property type="match status" value="1"/>
</dbReference>
<organism evidence="2 3">
    <name type="scientific">Tenacibaculum tangerinum</name>
    <dbReference type="NCBI Taxonomy" id="3038772"/>
    <lineage>
        <taxon>Bacteria</taxon>
        <taxon>Pseudomonadati</taxon>
        <taxon>Bacteroidota</taxon>
        <taxon>Flavobacteriia</taxon>
        <taxon>Flavobacteriales</taxon>
        <taxon>Flavobacteriaceae</taxon>
        <taxon>Tenacibaculum</taxon>
    </lineage>
</organism>
<dbReference type="Pfam" id="PF12969">
    <property type="entry name" value="DUF3857"/>
    <property type="match status" value="1"/>
</dbReference>
<dbReference type="Gene3D" id="3.10.620.30">
    <property type="match status" value="1"/>
</dbReference>